<feature type="compositionally biased region" description="Polar residues" evidence="1">
    <location>
        <begin position="587"/>
        <end position="605"/>
    </location>
</feature>
<feature type="compositionally biased region" description="Polar residues" evidence="1">
    <location>
        <begin position="714"/>
        <end position="739"/>
    </location>
</feature>
<protein>
    <submittedName>
        <fullName evidence="3">Uncharacterized protein</fullName>
    </submittedName>
</protein>
<evidence type="ECO:0000256" key="2">
    <source>
        <dbReference type="SAM" id="SignalP"/>
    </source>
</evidence>
<feature type="compositionally biased region" description="Polar residues" evidence="1">
    <location>
        <begin position="267"/>
        <end position="277"/>
    </location>
</feature>
<feature type="compositionally biased region" description="Low complexity" evidence="1">
    <location>
        <begin position="287"/>
        <end position="313"/>
    </location>
</feature>
<feature type="compositionally biased region" description="Low complexity" evidence="1">
    <location>
        <begin position="606"/>
        <end position="620"/>
    </location>
</feature>
<feature type="compositionally biased region" description="Low complexity" evidence="1">
    <location>
        <begin position="573"/>
        <end position="586"/>
    </location>
</feature>
<feature type="signal peptide" evidence="2">
    <location>
        <begin position="1"/>
        <end position="18"/>
    </location>
</feature>
<feature type="region of interest" description="Disordered" evidence="1">
    <location>
        <begin position="558"/>
        <end position="620"/>
    </location>
</feature>
<name>A0AAV5RYC4_MAUHU</name>
<feature type="compositionally biased region" description="Polar residues" evidence="1">
    <location>
        <begin position="558"/>
        <end position="571"/>
    </location>
</feature>
<organism evidence="3 4">
    <name type="scientific">Maudiozyma humilis</name>
    <name type="common">Sour dough yeast</name>
    <name type="synonym">Kazachstania humilis</name>
    <dbReference type="NCBI Taxonomy" id="51915"/>
    <lineage>
        <taxon>Eukaryota</taxon>
        <taxon>Fungi</taxon>
        <taxon>Dikarya</taxon>
        <taxon>Ascomycota</taxon>
        <taxon>Saccharomycotina</taxon>
        <taxon>Saccharomycetes</taxon>
        <taxon>Saccharomycetales</taxon>
        <taxon>Saccharomycetaceae</taxon>
        <taxon>Maudiozyma</taxon>
    </lineage>
</organism>
<sequence>MIIQSFVILALLSILGRCAIVSQQLSSTNFLPGLRFRVYHPKLEQTTLSYVKDYMKTKQYETDGELIGETNGVQDLLLRWVRYKSNTLNGIYVDPTIDAITVEYRGYIKLTQTKYKMLLGSNVYLDQACNGENTRQFIFNYMEIDTNLWVDNNSTGSYCVMNNTKSKYVDLSTAAGSVETSNVLAATSGSVIDQINQDVYYPVRFVATFLRDGARQVIDYTRWGDANHSKYGSNELFYDPNENYNDLDSGQRLPFPQNCPVFDSTPEENLNTYTPPETTLPDVCPATSSSTSIATPEVSTSQTSSSVATSSSSEVPSTSEIVSLSTIDSTSELSSSVISSSTISSSEISSSVLSSSVVSSSVVSSSVISSSVVSSSTISSSDIFSSAISSSEVSSSTISSSVISSSTMSSFAVSSSAVSSSAVSSSAISSSAVASSSEPSSALVASSFSEQLSTSEIISSSESTPSSESVPSVTNIETSDASSISETISTSSAVFTSEEVRPVVSSVHSSAELMSSKSNSLSSNDVNSVSSQALSSLEITTSSSSEYIHISSATSIVDSSTPSVSKTSETGVSERSSSIVVSSSGVQDLSSTTTNVDQGSTDAANTRSASSTESRLTSSNTGISLTSEWNTQYSNQSGVILPTNSIISDNALSETLRSTIIHHATVTQTEKCAATHICNTDKNHPDTPNTSEDTTKTNRVTRSTTQPLDALTSAEVTTKSGPKTGNLEPNNSEQAPNHRTTTTTTSFGVKSTAVNARPNDAGVSSVAQFHWSSEVEQSVSGLASPASSSQSTSTHIISQFADQAVSGTISTSLLVVFLLANFM</sequence>
<keyword evidence="4" id="KW-1185">Reference proteome</keyword>
<dbReference type="EMBL" id="BTGD01000006">
    <property type="protein sequence ID" value="GMM55747.1"/>
    <property type="molecule type" value="Genomic_DNA"/>
</dbReference>
<gene>
    <name evidence="3" type="ORF">DAKH74_023630</name>
</gene>
<feature type="region of interest" description="Disordered" evidence="1">
    <location>
        <begin position="457"/>
        <end position="484"/>
    </location>
</feature>
<proteinExistence type="predicted"/>
<evidence type="ECO:0000313" key="3">
    <source>
        <dbReference type="EMBL" id="GMM55747.1"/>
    </source>
</evidence>
<keyword evidence="2" id="KW-0732">Signal</keyword>
<reference evidence="3 4" key="1">
    <citation type="journal article" date="2023" name="Elife">
        <title>Identification of key yeast species and microbe-microbe interactions impacting larval growth of Drosophila in the wild.</title>
        <authorList>
            <person name="Mure A."/>
            <person name="Sugiura Y."/>
            <person name="Maeda R."/>
            <person name="Honda K."/>
            <person name="Sakurai N."/>
            <person name="Takahashi Y."/>
            <person name="Watada M."/>
            <person name="Katoh T."/>
            <person name="Gotoh A."/>
            <person name="Gotoh Y."/>
            <person name="Taniguchi I."/>
            <person name="Nakamura K."/>
            <person name="Hayashi T."/>
            <person name="Katayama T."/>
            <person name="Uemura T."/>
            <person name="Hattori Y."/>
        </authorList>
    </citation>
    <scope>NUCLEOTIDE SEQUENCE [LARGE SCALE GENOMIC DNA]</scope>
    <source>
        <strain evidence="3 4">KH-74</strain>
    </source>
</reference>
<evidence type="ECO:0000256" key="1">
    <source>
        <dbReference type="SAM" id="MobiDB-lite"/>
    </source>
</evidence>
<comment type="caution">
    <text evidence="3">The sequence shown here is derived from an EMBL/GenBank/DDBJ whole genome shotgun (WGS) entry which is preliminary data.</text>
</comment>
<feature type="region of interest" description="Disordered" evidence="1">
    <location>
        <begin position="260"/>
        <end position="313"/>
    </location>
</feature>
<feature type="chain" id="PRO_5043484410" evidence="2">
    <location>
        <begin position="19"/>
        <end position="823"/>
    </location>
</feature>
<dbReference type="Proteomes" id="UP001377567">
    <property type="component" value="Unassembled WGS sequence"/>
</dbReference>
<accession>A0AAV5RYC4</accession>
<dbReference type="AlphaFoldDB" id="A0AAV5RYC4"/>
<feature type="region of interest" description="Disordered" evidence="1">
    <location>
        <begin position="679"/>
        <end position="748"/>
    </location>
</feature>
<evidence type="ECO:0000313" key="4">
    <source>
        <dbReference type="Proteomes" id="UP001377567"/>
    </source>
</evidence>